<name>A0A4Q8XVU5_RHILE</name>
<dbReference type="PROSITE" id="PS51904">
    <property type="entry name" value="GLYCOSYL_HYDROL_F25_2"/>
    <property type="match status" value="1"/>
</dbReference>
<dbReference type="GO" id="GO:0003796">
    <property type="term" value="F:lysozyme activity"/>
    <property type="evidence" value="ECO:0007669"/>
    <property type="project" value="InterPro"/>
</dbReference>
<evidence type="ECO:0000256" key="1">
    <source>
        <dbReference type="ARBA" id="ARBA00010646"/>
    </source>
</evidence>
<dbReference type="EMBL" id="SIPC01000009">
    <property type="protein sequence ID" value="TAX64413.1"/>
    <property type="molecule type" value="Genomic_DNA"/>
</dbReference>
<keyword evidence="3" id="KW-0378">Hydrolase</keyword>
<sequence>MRARGSIGMWRVAVALAAIVGGILVSRQISYAAECPSEVQNTPYCDAFFVYKKPGTSKSDWRIEKLIPKAKEDDADVRSFAFVVSVYNYPAFTQEKDKVLQSVKADLPRIEAFLKDQGFDEVIVLDNEHATKDAINYFLEQYLLTKVNDYKGRSRFLFMYDGHGIPGADDRSPGGLALSMATGEADPLPAHSYGLDDLENRLRKIAHLTYHSVALLGSCYSGGVFPINTSLGDNTSFPLSPGAHAVTASKADELAWGAPDGKGTMFFEKLIAAIDRGASDLNSSQVVSSGNGQPQKVAGSSIVRLGRAVQEMNESLEVINPATNQYYPQLRTGPIAPEENYDGAFFFLVPPRSEQQANNRDPNPATTIQRDFDTTGSAVSGRPDLKVFSPPETYAVRGIDIARYTGDLKFDAIKASGLVKFIYAKATQGSEGKDTKFPQFMKGAGETGVSFGGYHVFDCSPPEAQFKNITAMVPRDKDLLPVAVDLEWFRGNPHSLFLACSDNPDVIRSNLKALLSELADYYGKRPIVYTSRFGVGDILRNDFNDFGLWYADFRKTTPGYAGDNPWTFWQMTDHGNIPGVTTAVDYNVFFGSKEQFAAFAETGENVARNAAVSLK</sequence>
<feature type="region of interest" description="Disordered" evidence="2">
    <location>
        <begin position="353"/>
        <end position="384"/>
    </location>
</feature>
<dbReference type="GO" id="GO:0016052">
    <property type="term" value="P:carbohydrate catabolic process"/>
    <property type="evidence" value="ECO:0007669"/>
    <property type="project" value="TreeGrafter"/>
</dbReference>
<evidence type="ECO:0000313" key="4">
    <source>
        <dbReference type="Proteomes" id="UP000293652"/>
    </source>
</evidence>
<dbReference type="Gene3D" id="3.40.50.1460">
    <property type="match status" value="1"/>
</dbReference>
<reference evidence="3 4" key="1">
    <citation type="submission" date="2019-02" db="EMBL/GenBank/DDBJ databases">
        <title>The genomic architecture of introgression among sibling species of bacteria.</title>
        <authorList>
            <person name="Cavassim M.I.A."/>
            <person name="Moeskjaer S."/>
            <person name="Moslemi C."/>
            <person name="Fields B."/>
            <person name="Bachmann A."/>
            <person name="Vilhjalmsson B."/>
            <person name="Schierup M.H."/>
            <person name="Young J.P.W."/>
            <person name="Andersen S.U."/>
        </authorList>
    </citation>
    <scope>NUCLEOTIDE SEQUENCE [LARGE SCALE GENOMIC DNA]</scope>
    <source>
        <strain evidence="3 4">SM145A</strain>
    </source>
</reference>
<feature type="compositionally biased region" description="Polar residues" evidence="2">
    <location>
        <begin position="353"/>
        <end position="378"/>
    </location>
</feature>
<dbReference type="AlphaFoldDB" id="A0A4Q8XVU5"/>
<accession>A0A4Q8XVU5</accession>
<dbReference type="InterPro" id="IPR002053">
    <property type="entry name" value="Glyco_hydro_25"/>
</dbReference>
<dbReference type="Gene3D" id="3.20.20.80">
    <property type="entry name" value="Glycosidases"/>
    <property type="match status" value="1"/>
</dbReference>
<proteinExistence type="inferred from homology"/>
<dbReference type="Pfam" id="PF01183">
    <property type="entry name" value="Glyco_hydro_25"/>
    <property type="match status" value="1"/>
</dbReference>
<dbReference type="PANTHER" id="PTHR34135">
    <property type="entry name" value="LYSOZYME"/>
    <property type="match status" value="1"/>
</dbReference>
<gene>
    <name evidence="3" type="ORF">ELI03_34730</name>
</gene>
<comment type="similarity">
    <text evidence="1">Belongs to the glycosyl hydrolase 25 family.</text>
</comment>
<organism evidence="3 4">
    <name type="scientific">Rhizobium leguminosarum</name>
    <dbReference type="NCBI Taxonomy" id="384"/>
    <lineage>
        <taxon>Bacteria</taxon>
        <taxon>Pseudomonadati</taxon>
        <taxon>Pseudomonadota</taxon>
        <taxon>Alphaproteobacteria</taxon>
        <taxon>Hyphomicrobiales</taxon>
        <taxon>Rhizobiaceae</taxon>
        <taxon>Rhizobium/Agrobacterium group</taxon>
        <taxon>Rhizobium</taxon>
    </lineage>
</organism>
<dbReference type="PANTHER" id="PTHR34135:SF2">
    <property type="entry name" value="LYSOZYME"/>
    <property type="match status" value="1"/>
</dbReference>
<dbReference type="Proteomes" id="UP000293652">
    <property type="component" value="Unassembled WGS sequence"/>
</dbReference>
<evidence type="ECO:0000256" key="2">
    <source>
        <dbReference type="SAM" id="MobiDB-lite"/>
    </source>
</evidence>
<dbReference type="InterPro" id="IPR017853">
    <property type="entry name" value="GH"/>
</dbReference>
<evidence type="ECO:0000313" key="3">
    <source>
        <dbReference type="EMBL" id="TAX64413.1"/>
    </source>
</evidence>
<dbReference type="SUPFAM" id="SSF51445">
    <property type="entry name" value="(Trans)glycosidases"/>
    <property type="match status" value="1"/>
</dbReference>
<dbReference type="GO" id="GO:0016998">
    <property type="term" value="P:cell wall macromolecule catabolic process"/>
    <property type="evidence" value="ECO:0007669"/>
    <property type="project" value="InterPro"/>
</dbReference>
<protein>
    <submittedName>
        <fullName evidence="3">Glycoside hydrolase, catalytic core</fullName>
    </submittedName>
</protein>
<dbReference type="GO" id="GO:0009253">
    <property type="term" value="P:peptidoglycan catabolic process"/>
    <property type="evidence" value="ECO:0007669"/>
    <property type="project" value="InterPro"/>
</dbReference>
<comment type="caution">
    <text evidence="3">The sequence shown here is derived from an EMBL/GenBank/DDBJ whole genome shotgun (WGS) entry which is preliminary data.</text>
</comment>